<evidence type="ECO:0000259" key="3">
    <source>
        <dbReference type="Pfam" id="PF22124"/>
    </source>
</evidence>
<dbReference type="AlphaFoldDB" id="K2P3Z2"/>
<comment type="caution">
    <text evidence="4">The sequence shown here is derived from an EMBL/GenBank/DDBJ whole genome shotgun (WGS) entry which is preliminary data.</text>
</comment>
<evidence type="ECO:0000259" key="1">
    <source>
        <dbReference type="Pfam" id="PF14498"/>
    </source>
</evidence>
<dbReference type="InterPro" id="IPR012341">
    <property type="entry name" value="6hp_glycosidase-like_sf"/>
</dbReference>
<dbReference type="Gene3D" id="1.50.10.10">
    <property type="match status" value="1"/>
</dbReference>
<dbReference type="InterPro" id="IPR027414">
    <property type="entry name" value="GH95_N_dom"/>
</dbReference>
<dbReference type="PATRIC" id="fig|555500.3.peg.1232"/>
<dbReference type="PANTHER" id="PTHR31084">
    <property type="entry name" value="ALPHA-L-FUCOSIDASE 2"/>
    <property type="match status" value="1"/>
</dbReference>
<keyword evidence="5" id="KW-1185">Reference proteome</keyword>
<dbReference type="PIRSF" id="PIRSF007663">
    <property type="entry name" value="UCP007663"/>
    <property type="match status" value="1"/>
</dbReference>
<feature type="domain" description="Glycosyl hydrolase family 95 N-terminal" evidence="1">
    <location>
        <begin position="33"/>
        <end position="279"/>
    </location>
</feature>
<dbReference type="RefSeq" id="WP_008991061.1">
    <property type="nucleotide sequence ID" value="NZ_AMSG01000005.1"/>
</dbReference>
<dbReference type="InterPro" id="IPR016518">
    <property type="entry name" value="Alpha-L-fucosidase"/>
</dbReference>
<dbReference type="PROSITE" id="PS51257">
    <property type="entry name" value="PROKAR_LIPOPROTEIN"/>
    <property type="match status" value="1"/>
</dbReference>
<dbReference type="Pfam" id="PF14498">
    <property type="entry name" value="Glyco_hyd_65N_2"/>
    <property type="match status" value="1"/>
</dbReference>
<dbReference type="Pfam" id="PF22124">
    <property type="entry name" value="Glyco_hydro_95_cat"/>
    <property type="match status" value="1"/>
</dbReference>
<evidence type="ECO:0000313" key="4">
    <source>
        <dbReference type="EMBL" id="EKF55753.1"/>
    </source>
</evidence>
<feature type="domain" description="Alpha fucosidase A-like C-terminal" evidence="2">
    <location>
        <begin position="707"/>
        <end position="771"/>
    </location>
</feature>
<dbReference type="SUPFAM" id="SSF48208">
    <property type="entry name" value="Six-hairpin glycosidases"/>
    <property type="match status" value="1"/>
</dbReference>
<dbReference type="InterPro" id="IPR008928">
    <property type="entry name" value="6-hairpin_glycosidase_sf"/>
</dbReference>
<accession>K2P3Z2</accession>
<protein>
    <submittedName>
        <fullName evidence="4">Uncharacterized protein</fullName>
    </submittedName>
</protein>
<dbReference type="Proteomes" id="UP000007364">
    <property type="component" value="Unassembled WGS sequence"/>
</dbReference>
<feature type="domain" description="Glycosyl hydrolase family 95 catalytic" evidence="3">
    <location>
        <begin position="299"/>
        <end position="705"/>
    </location>
</feature>
<proteinExistence type="predicted"/>
<organism evidence="4 5">
    <name type="scientific">Galbibacter marinus</name>
    <dbReference type="NCBI Taxonomy" id="555500"/>
    <lineage>
        <taxon>Bacteria</taxon>
        <taxon>Pseudomonadati</taxon>
        <taxon>Bacteroidota</taxon>
        <taxon>Flavobacteriia</taxon>
        <taxon>Flavobacteriales</taxon>
        <taxon>Flavobacteriaceae</taxon>
        <taxon>Galbibacter</taxon>
    </lineage>
</organism>
<dbReference type="PANTHER" id="PTHR31084:SF0">
    <property type="entry name" value="ALPHA-L-FUCOSIDASE 2"/>
    <property type="match status" value="1"/>
</dbReference>
<dbReference type="STRING" id="555500.I215_05947"/>
<name>K2P3Z2_9FLAO</name>
<dbReference type="GO" id="GO:0004560">
    <property type="term" value="F:alpha-L-fucosidase activity"/>
    <property type="evidence" value="ECO:0007669"/>
    <property type="project" value="InterPro"/>
</dbReference>
<dbReference type="GO" id="GO:0005975">
    <property type="term" value="P:carbohydrate metabolic process"/>
    <property type="evidence" value="ECO:0007669"/>
    <property type="project" value="InterPro"/>
</dbReference>
<dbReference type="EMBL" id="AMSG01000005">
    <property type="protein sequence ID" value="EKF55753.1"/>
    <property type="molecule type" value="Genomic_DNA"/>
</dbReference>
<reference evidence="4 5" key="1">
    <citation type="journal article" date="2012" name="J. Bacteriol.">
        <title>Genome Sequence of Galbibacter marinum Type Strain ck-I2-15.</title>
        <authorList>
            <person name="Lai Q."/>
            <person name="Li C."/>
            <person name="Shao Z."/>
        </authorList>
    </citation>
    <scope>NUCLEOTIDE SEQUENCE [LARGE SCALE GENOMIC DNA]</scope>
    <source>
        <strain evidence="5">ck-I2-15</strain>
    </source>
</reference>
<sequence>MRIQSLTLALITLISVGCNQRDAQNKGVEVDELWYEQAAEDWMQALPVGNGRLGAMIFGNPDIEHLQLNEDSMWPGGPTLGDSKGTVEDLVALRALIDQGKVHQADKFIVDKFSHLEVTRSHQTAGDLFLDFKRKGEVTDYYRGLDLDKAVATVSYKVDGDQFTEKIIASNVDDALIISLETTAEKGLDFDIQLSRPMDKSAPTVLVTTHNSDELIMDGMVTQRGGVVENKPYPMQEGVEFQTRLRATTEGGTIEPSDGILELRGVRKAVIYLVTKTSFYHQDFKAKAQENLNEVASKSFDELLRRHSQDFGEFYDRVNFSLGSSDLDSLPTDKRLQRYKDGQVDLDLQTKLFDYGRYLLISSSREGTNPANLQGIWNNHISAPWNADYHLNINLQMNYWPSMVANLSELQQPLFDFSDRLLQRGKKTAKEQYGIQRGAVMHHTTDLWAPAFMFSSQPYWGSWIHGGGWLAQHYWDHYRFTQDADFLENRAYPFMKEIALFYMDWLQKDATTGKWVSYPETSPENSYLAADGKPAAVSKGAAMGHQIIAEVFDNALSAAKVLNINDEFTQELKAKRADLTPGIVLGEDGRILEWDKPYKEPEKGHRHLSHLYALHPGDAITEATPEQFKAAKKTIDYRLEHGGAGTGWSRAWMISFNARLFDKASAEENINKFFQISIADNLFDEHPPFQIDGNFGYTAGVIELLLQSHEDFLRILPSLPENWSEGSISGIKARGNIEVGITWDQNKLTQLSLVSPETKSVEVKYGDIKKKLSLKADQPLILDVSLNSKTNN</sequence>
<dbReference type="InterPro" id="IPR049053">
    <property type="entry name" value="AFCA-like_C"/>
</dbReference>
<dbReference type="InterPro" id="IPR054363">
    <property type="entry name" value="GH95_cat"/>
</dbReference>
<evidence type="ECO:0000313" key="5">
    <source>
        <dbReference type="Proteomes" id="UP000007364"/>
    </source>
</evidence>
<dbReference type="Pfam" id="PF21307">
    <property type="entry name" value="Glyco_hydro_95_C"/>
    <property type="match status" value="1"/>
</dbReference>
<gene>
    <name evidence="4" type="ORF">I215_05947</name>
</gene>
<evidence type="ECO:0000259" key="2">
    <source>
        <dbReference type="Pfam" id="PF21307"/>
    </source>
</evidence>
<dbReference type="eggNOG" id="COG1554">
    <property type="taxonomic scope" value="Bacteria"/>
</dbReference>